<sequence length="148" mass="16047">MKIELEREKLEAAKMEAHAAAMKASNEATQLSLAKMSQKSKILMADMEKMDPLARAWHEMYRERIGQEVLAARVASASSPAPSTFMPMPAPSTFMPTPAPSTFISPSAPSTFMPPPTTADPVAATELPPVLADHEEVVEVEPPLTLFI</sequence>
<dbReference type="Proteomes" id="UP001231189">
    <property type="component" value="Unassembled WGS sequence"/>
</dbReference>
<evidence type="ECO:0000313" key="2">
    <source>
        <dbReference type="EMBL" id="KAK1682527.1"/>
    </source>
</evidence>
<protein>
    <submittedName>
        <fullName evidence="2">Uncharacterized protein</fullName>
    </submittedName>
</protein>
<evidence type="ECO:0000313" key="3">
    <source>
        <dbReference type="Proteomes" id="UP001231189"/>
    </source>
</evidence>
<proteinExistence type="predicted"/>
<gene>
    <name evidence="2" type="ORF">QYE76_043375</name>
</gene>
<keyword evidence="3" id="KW-1185">Reference proteome</keyword>
<reference evidence="2" key="1">
    <citation type="submission" date="2023-07" db="EMBL/GenBank/DDBJ databases">
        <title>A chromosome-level genome assembly of Lolium multiflorum.</title>
        <authorList>
            <person name="Chen Y."/>
            <person name="Copetti D."/>
            <person name="Kolliker R."/>
            <person name="Studer B."/>
        </authorList>
    </citation>
    <scope>NUCLEOTIDE SEQUENCE</scope>
    <source>
        <strain evidence="2">02402/16</strain>
        <tissue evidence="2">Leaf</tissue>
    </source>
</reference>
<feature type="compositionally biased region" description="Low complexity" evidence="1">
    <location>
        <begin position="79"/>
        <end position="93"/>
    </location>
</feature>
<evidence type="ECO:0000256" key="1">
    <source>
        <dbReference type="SAM" id="MobiDB-lite"/>
    </source>
</evidence>
<comment type="caution">
    <text evidence="2">The sequence shown here is derived from an EMBL/GenBank/DDBJ whole genome shotgun (WGS) entry which is preliminary data.</text>
</comment>
<name>A0AAD8TIL4_LOLMU</name>
<dbReference type="AlphaFoldDB" id="A0AAD8TIL4"/>
<accession>A0AAD8TIL4</accession>
<feature type="region of interest" description="Disordered" evidence="1">
    <location>
        <begin position="79"/>
        <end position="99"/>
    </location>
</feature>
<organism evidence="2 3">
    <name type="scientific">Lolium multiflorum</name>
    <name type="common">Italian ryegrass</name>
    <name type="synonym">Lolium perenne subsp. multiflorum</name>
    <dbReference type="NCBI Taxonomy" id="4521"/>
    <lineage>
        <taxon>Eukaryota</taxon>
        <taxon>Viridiplantae</taxon>
        <taxon>Streptophyta</taxon>
        <taxon>Embryophyta</taxon>
        <taxon>Tracheophyta</taxon>
        <taxon>Spermatophyta</taxon>
        <taxon>Magnoliopsida</taxon>
        <taxon>Liliopsida</taxon>
        <taxon>Poales</taxon>
        <taxon>Poaceae</taxon>
        <taxon>BOP clade</taxon>
        <taxon>Pooideae</taxon>
        <taxon>Poodae</taxon>
        <taxon>Poeae</taxon>
        <taxon>Poeae Chloroplast Group 2 (Poeae type)</taxon>
        <taxon>Loliodinae</taxon>
        <taxon>Loliinae</taxon>
        <taxon>Lolium</taxon>
    </lineage>
</organism>
<dbReference type="EMBL" id="JAUUTY010000002">
    <property type="protein sequence ID" value="KAK1682527.1"/>
    <property type="molecule type" value="Genomic_DNA"/>
</dbReference>